<organism evidence="2">
    <name type="scientific">Tanacetum cinerariifolium</name>
    <name type="common">Dalmatian daisy</name>
    <name type="synonym">Chrysanthemum cinerariifolium</name>
    <dbReference type="NCBI Taxonomy" id="118510"/>
    <lineage>
        <taxon>Eukaryota</taxon>
        <taxon>Viridiplantae</taxon>
        <taxon>Streptophyta</taxon>
        <taxon>Embryophyta</taxon>
        <taxon>Tracheophyta</taxon>
        <taxon>Spermatophyta</taxon>
        <taxon>Magnoliopsida</taxon>
        <taxon>eudicotyledons</taxon>
        <taxon>Gunneridae</taxon>
        <taxon>Pentapetalae</taxon>
        <taxon>asterids</taxon>
        <taxon>campanulids</taxon>
        <taxon>Asterales</taxon>
        <taxon>Asteraceae</taxon>
        <taxon>Asteroideae</taxon>
        <taxon>Anthemideae</taxon>
        <taxon>Anthemidinae</taxon>
        <taxon>Tanacetum</taxon>
    </lineage>
</organism>
<dbReference type="PANTHER" id="PTHR11439:SF483">
    <property type="entry name" value="PEPTIDE SYNTHASE GLIP-LIKE, PUTATIVE (AFU_ORTHOLOGUE AFUA_3G12920)-RELATED"/>
    <property type="match status" value="1"/>
</dbReference>
<feature type="compositionally biased region" description="Acidic residues" evidence="1">
    <location>
        <begin position="170"/>
        <end position="185"/>
    </location>
</feature>
<gene>
    <name evidence="2" type="ORF">Tci_066163</name>
</gene>
<evidence type="ECO:0000313" key="2">
    <source>
        <dbReference type="EMBL" id="GEU94185.1"/>
    </source>
</evidence>
<dbReference type="AlphaFoldDB" id="A0A6L2PBY0"/>
<feature type="region of interest" description="Disordered" evidence="1">
    <location>
        <begin position="74"/>
        <end position="97"/>
    </location>
</feature>
<dbReference type="EMBL" id="BKCJ010011017">
    <property type="protein sequence ID" value="GEU94185.1"/>
    <property type="molecule type" value="Genomic_DNA"/>
</dbReference>
<sequence>MVKVSLQMAKNYLDKFDDVIKAKMTVTVTNWGNWGMKHINDAYEVEVIPFVKNLRKSLKLFEWDFTKRKNTSIGARDTGFGRGKQAKEESQGQLRPSNLTSKKGLYILFQPMFDEYFKPSPSVVSLTISTETLPTDTDGATSLISIDQDAPSPSTTPNTETILTPIQDSNVEEPNQENENSEFDNDTFTNPFAPLDISSAKSPSSRIVDTSNMHTFQRPHSYIRKWMKDHSLVTIIGNPCKPISRRVQLATNAMWCYFHAFLTKFEPKNYKEAMKESSWIEQLQKYGLENSDDVDTDSVDPSRYRSMVGFLMYLIASCPDLVFVVYMRAWYQAKPTEKHLTAVKRMQIMQVAKIQEKVLREAQVFGTKPSQLVTKKQKCTAISTTEEEYISLSSCCA</sequence>
<evidence type="ECO:0000256" key="1">
    <source>
        <dbReference type="SAM" id="MobiDB-lite"/>
    </source>
</evidence>
<accession>A0A6L2PBY0</accession>
<evidence type="ECO:0008006" key="3">
    <source>
        <dbReference type="Google" id="ProtNLM"/>
    </source>
</evidence>
<protein>
    <recommendedName>
        <fullName evidence="3">Reverse transcriptase Ty1/copia-type domain-containing protein</fullName>
    </recommendedName>
</protein>
<dbReference type="PANTHER" id="PTHR11439">
    <property type="entry name" value="GAG-POL-RELATED RETROTRANSPOSON"/>
    <property type="match status" value="1"/>
</dbReference>
<reference evidence="2" key="1">
    <citation type="journal article" date="2019" name="Sci. Rep.">
        <title>Draft genome of Tanacetum cinerariifolium, the natural source of mosquito coil.</title>
        <authorList>
            <person name="Yamashiro T."/>
            <person name="Shiraishi A."/>
            <person name="Satake H."/>
            <person name="Nakayama K."/>
        </authorList>
    </citation>
    <scope>NUCLEOTIDE SEQUENCE</scope>
</reference>
<proteinExistence type="predicted"/>
<feature type="region of interest" description="Disordered" evidence="1">
    <location>
        <begin position="167"/>
        <end position="188"/>
    </location>
</feature>
<comment type="caution">
    <text evidence="2">The sequence shown here is derived from an EMBL/GenBank/DDBJ whole genome shotgun (WGS) entry which is preliminary data.</text>
</comment>
<name>A0A6L2PBY0_TANCI</name>